<evidence type="ECO:0000259" key="2">
    <source>
        <dbReference type="Pfam" id="PF07589"/>
    </source>
</evidence>
<dbReference type="Proteomes" id="UP000319576">
    <property type="component" value="Chromosome"/>
</dbReference>
<dbReference type="RefSeq" id="WP_145242674.1">
    <property type="nucleotide sequence ID" value="NZ_CP036273.1"/>
</dbReference>
<keyword evidence="1" id="KW-0732">Signal</keyword>
<gene>
    <name evidence="3" type="ORF">ETAA1_47030</name>
</gene>
<evidence type="ECO:0000313" key="4">
    <source>
        <dbReference type="Proteomes" id="UP000319576"/>
    </source>
</evidence>
<evidence type="ECO:0000256" key="1">
    <source>
        <dbReference type="SAM" id="SignalP"/>
    </source>
</evidence>
<feature type="domain" description="Ice-binding protein C-terminal" evidence="2">
    <location>
        <begin position="150"/>
        <end position="169"/>
    </location>
</feature>
<reference evidence="3 4" key="1">
    <citation type="submission" date="2019-02" db="EMBL/GenBank/DDBJ databases">
        <title>Deep-cultivation of Planctomycetes and their phenomic and genomic characterization uncovers novel biology.</title>
        <authorList>
            <person name="Wiegand S."/>
            <person name="Jogler M."/>
            <person name="Boedeker C."/>
            <person name="Pinto D."/>
            <person name="Vollmers J."/>
            <person name="Rivas-Marin E."/>
            <person name="Kohn T."/>
            <person name="Peeters S.H."/>
            <person name="Heuer A."/>
            <person name="Rast P."/>
            <person name="Oberbeckmann S."/>
            <person name="Bunk B."/>
            <person name="Jeske O."/>
            <person name="Meyerdierks A."/>
            <person name="Storesund J.E."/>
            <person name="Kallscheuer N."/>
            <person name="Luecker S."/>
            <person name="Lage O.M."/>
            <person name="Pohl T."/>
            <person name="Merkel B.J."/>
            <person name="Hornburger P."/>
            <person name="Mueller R.-W."/>
            <person name="Bruemmer F."/>
            <person name="Labrenz M."/>
            <person name="Spormann A.M."/>
            <person name="Op den Camp H."/>
            <person name="Overmann J."/>
            <person name="Amann R."/>
            <person name="Jetten M.S.M."/>
            <person name="Mascher T."/>
            <person name="Medema M.H."/>
            <person name="Devos D.P."/>
            <person name="Kaster A.-K."/>
            <person name="Ovreas L."/>
            <person name="Rohde M."/>
            <person name="Galperin M.Y."/>
            <person name="Jogler C."/>
        </authorList>
    </citation>
    <scope>NUCLEOTIDE SEQUENCE [LARGE SCALE GENOMIC DNA]</scope>
    <source>
        <strain evidence="3 4">ETA_A1</strain>
    </source>
</reference>
<keyword evidence="4" id="KW-1185">Reference proteome</keyword>
<dbReference type="EMBL" id="CP036273">
    <property type="protein sequence ID" value="QDU22718.1"/>
    <property type="molecule type" value="Genomic_DNA"/>
</dbReference>
<protein>
    <recommendedName>
        <fullName evidence="2">Ice-binding protein C-terminal domain-containing protein</fullName>
    </recommendedName>
</protein>
<proteinExistence type="predicted"/>
<dbReference type="Pfam" id="PF07589">
    <property type="entry name" value="PEP-CTERM"/>
    <property type="match status" value="1"/>
</dbReference>
<organism evidence="3 4">
    <name type="scientific">Urbifossiella limnaea</name>
    <dbReference type="NCBI Taxonomy" id="2528023"/>
    <lineage>
        <taxon>Bacteria</taxon>
        <taxon>Pseudomonadati</taxon>
        <taxon>Planctomycetota</taxon>
        <taxon>Planctomycetia</taxon>
        <taxon>Gemmatales</taxon>
        <taxon>Gemmataceae</taxon>
        <taxon>Urbifossiella</taxon>
    </lineage>
</organism>
<feature type="signal peptide" evidence="1">
    <location>
        <begin position="1"/>
        <end position="20"/>
    </location>
</feature>
<feature type="chain" id="PRO_5021758961" description="Ice-binding protein C-terminal domain-containing protein" evidence="1">
    <location>
        <begin position="21"/>
        <end position="174"/>
    </location>
</feature>
<dbReference type="KEGG" id="uli:ETAA1_47030"/>
<evidence type="ECO:0000313" key="3">
    <source>
        <dbReference type="EMBL" id="QDU22718.1"/>
    </source>
</evidence>
<dbReference type="InterPro" id="IPR013424">
    <property type="entry name" value="Ice-binding_C"/>
</dbReference>
<name>A0A517XZ23_9BACT</name>
<dbReference type="AlphaFoldDB" id="A0A517XZ23"/>
<sequence length="174" mass="18521" precursor="true">MTRFRLAVLAALLAPTAAAAGPISWSYTSSGASEAGYGFDPAALAFTTDEGEVQQIYPANGAYAPWFVSPIPVEGPTLWTHVTLWDTAAAEAYTFRIPVVFSDNEPAPEGEWDTHVPRIGSITPFDVKLGTHKYHVEPGPWLTLNVSVTTTPEPATLLMGAVGLAGVAIPRRRG</sequence>
<accession>A0A517XZ23</accession>